<dbReference type="OrthoDB" id="6491597at2759"/>
<dbReference type="SUPFAM" id="SSF56672">
    <property type="entry name" value="DNA/RNA polymerases"/>
    <property type="match status" value="1"/>
</dbReference>
<name>A0A4Y2ANH3_ARAVE</name>
<dbReference type="AlphaFoldDB" id="A0A4Y2ANH3"/>
<keyword evidence="6" id="KW-0695">RNA-directed DNA polymerase</keyword>
<accession>A0A4Y2ANH3</accession>
<keyword evidence="9" id="KW-1185">Reference proteome</keyword>
<evidence type="ECO:0000313" key="8">
    <source>
        <dbReference type="EMBL" id="GBL81441.1"/>
    </source>
</evidence>
<keyword evidence="3" id="KW-0540">Nuclease</keyword>
<dbReference type="InterPro" id="IPR041373">
    <property type="entry name" value="RT_RNaseH"/>
</dbReference>
<dbReference type="PANTHER" id="PTHR37984">
    <property type="entry name" value="PROTEIN CBG26694"/>
    <property type="match status" value="1"/>
</dbReference>
<dbReference type="InterPro" id="IPR043502">
    <property type="entry name" value="DNA/RNA_pol_sf"/>
</dbReference>
<dbReference type="InterPro" id="IPR050951">
    <property type="entry name" value="Retrovirus_Pol_polyprotein"/>
</dbReference>
<evidence type="ECO:0000313" key="9">
    <source>
        <dbReference type="Proteomes" id="UP000499080"/>
    </source>
</evidence>
<dbReference type="Proteomes" id="UP000499080">
    <property type="component" value="Unassembled WGS sequence"/>
</dbReference>
<keyword evidence="1" id="KW-0808">Transferase</keyword>
<protein>
    <recommendedName>
        <fullName evidence="7">Reverse transcriptase RNase H-like domain-containing protein</fullName>
    </recommendedName>
</protein>
<keyword evidence="5" id="KW-0378">Hydrolase</keyword>
<reference evidence="8 9" key="1">
    <citation type="journal article" date="2019" name="Sci. Rep.">
        <title>Orb-weaving spider Araneus ventricosus genome elucidates the spidroin gene catalogue.</title>
        <authorList>
            <person name="Kono N."/>
            <person name="Nakamura H."/>
            <person name="Ohtoshi R."/>
            <person name="Moran D.A.P."/>
            <person name="Shinohara A."/>
            <person name="Yoshida Y."/>
            <person name="Fujiwara M."/>
            <person name="Mori M."/>
            <person name="Tomita M."/>
            <person name="Arakawa K."/>
        </authorList>
    </citation>
    <scope>NUCLEOTIDE SEQUENCE [LARGE SCALE GENOMIC DNA]</scope>
</reference>
<keyword evidence="4" id="KW-0255">Endonuclease</keyword>
<comment type="caution">
    <text evidence="8">The sequence shown here is derived from an EMBL/GenBank/DDBJ whole genome shotgun (WGS) entry which is preliminary data.</text>
</comment>
<sequence>MLLMLEWALSCHSAMKKTKNPILYLSKKFSDAHRKYGTTEEECAAIIYAIKKLKYYLEGQNFTIETDHNPLVWLRTNAGSNPCLKRWSLALQPFQYKVIHKAGKKHLNADALSRTGIGSKEE</sequence>
<evidence type="ECO:0000256" key="1">
    <source>
        <dbReference type="ARBA" id="ARBA00022679"/>
    </source>
</evidence>
<dbReference type="EMBL" id="BGPR01000025">
    <property type="protein sequence ID" value="GBL81441.1"/>
    <property type="molecule type" value="Genomic_DNA"/>
</dbReference>
<dbReference type="GO" id="GO:0003964">
    <property type="term" value="F:RNA-directed DNA polymerase activity"/>
    <property type="evidence" value="ECO:0007669"/>
    <property type="project" value="UniProtKB-KW"/>
</dbReference>
<keyword evidence="2" id="KW-0548">Nucleotidyltransferase</keyword>
<gene>
    <name evidence="8" type="ORF">AVEN_143717_1</name>
</gene>
<dbReference type="GO" id="GO:0004519">
    <property type="term" value="F:endonuclease activity"/>
    <property type="evidence" value="ECO:0007669"/>
    <property type="project" value="UniProtKB-KW"/>
</dbReference>
<dbReference type="Pfam" id="PF17917">
    <property type="entry name" value="RT_RNaseH"/>
    <property type="match status" value="1"/>
</dbReference>
<dbReference type="Gene3D" id="3.10.20.370">
    <property type="match status" value="1"/>
</dbReference>
<evidence type="ECO:0000256" key="2">
    <source>
        <dbReference type="ARBA" id="ARBA00022695"/>
    </source>
</evidence>
<organism evidence="8 9">
    <name type="scientific">Araneus ventricosus</name>
    <name type="common">Orbweaver spider</name>
    <name type="synonym">Epeira ventricosa</name>
    <dbReference type="NCBI Taxonomy" id="182803"/>
    <lineage>
        <taxon>Eukaryota</taxon>
        <taxon>Metazoa</taxon>
        <taxon>Ecdysozoa</taxon>
        <taxon>Arthropoda</taxon>
        <taxon>Chelicerata</taxon>
        <taxon>Arachnida</taxon>
        <taxon>Araneae</taxon>
        <taxon>Araneomorphae</taxon>
        <taxon>Entelegynae</taxon>
        <taxon>Araneoidea</taxon>
        <taxon>Araneidae</taxon>
        <taxon>Araneus</taxon>
    </lineage>
</organism>
<evidence type="ECO:0000259" key="7">
    <source>
        <dbReference type="Pfam" id="PF17917"/>
    </source>
</evidence>
<proteinExistence type="predicted"/>
<feature type="domain" description="Reverse transcriptase RNase H-like" evidence="7">
    <location>
        <begin position="16"/>
        <end position="94"/>
    </location>
</feature>
<evidence type="ECO:0000256" key="4">
    <source>
        <dbReference type="ARBA" id="ARBA00022759"/>
    </source>
</evidence>
<dbReference type="GO" id="GO:0016787">
    <property type="term" value="F:hydrolase activity"/>
    <property type="evidence" value="ECO:0007669"/>
    <property type="project" value="UniProtKB-KW"/>
</dbReference>
<dbReference type="CDD" id="cd09274">
    <property type="entry name" value="RNase_HI_RT_Ty3"/>
    <property type="match status" value="1"/>
</dbReference>
<dbReference type="PANTHER" id="PTHR37984:SF15">
    <property type="entry name" value="INTEGRASE CATALYTIC DOMAIN-CONTAINING PROTEIN"/>
    <property type="match status" value="1"/>
</dbReference>
<evidence type="ECO:0000256" key="3">
    <source>
        <dbReference type="ARBA" id="ARBA00022722"/>
    </source>
</evidence>
<evidence type="ECO:0000256" key="6">
    <source>
        <dbReference type="ARBA" id="ARBA00022918"/>
    </source>
</evidence>
<evidence type="ECO:0000256" key="5">
    <source>
        <dbReference type="ARBA" id="ARBA00022801"/>
    </source>
</evidence>